<dbReference type="RefSeq" id="WP_166505251.1">
    <property type="nucleotide sequence ID" value="NZ_LN650648.1"/>
</dbReference>
<evidence type="ECO:0000313" key="2">
    <source>
        <dbReference type="EMBL" id="CEI72636.1"/>
    </source>
</evidence>
<dbReference type="KEGG" id="rhom:FRIFI_1096"/>
<dbReference type="Proteomes" id="UP000245695">
    <property type="component" value="Chromosome 1"/>
</dbReference>
<feature type="transmembrane region" description="Helical" evidence="1">
    <location>
        <begin position="105"/>
        <end position="129"/>
    </location>
</feature>
<accession>A0A2P2BQN2</accession>
<feature type="transmembrane region" description="Helical" evidence="1">
    <location>
        <begin position="231"/>
        <end position="248"/>
    </location>
</feature>
<keyword evidence="1" id="KW-0812">Transmembrane</keyword>
<feature type="transmembrane region" description="Helical" evidence="1">
    <location>
        <begin position="64"/>
        <end position="93"/>
    </location>
</feature>
<feature type="transmembrane region" description="Helical" evidence="1">
    <location>
        <begin position="149"/>
        <end position="171"/>
    </location>
</feature>
<gene>
    <name evidence="2" type="ORF">FRIFI_1096</name>
</gene>
<reference evidence="2 3" key="1">
    <citation type="submission" date="2014-09" db="EMBL/GenBank/DDBJ databases">
        <authorList>
            <person name="Hornung B.V."/>
        </authorList>
    </citation>
    <scope>NUCLEOTIDE SEQUENCE [LARGE SCALE GENOMIC DNA]</scope>
    <source>
        <strain evidence="2 3">FRIFI</strain>
    </source>
</reference>
<keyword evidence="3" id="KW-1185">Reference proteome</keyword>
<keyword evidence="1" id="KW-0472">Membrane</keyword>
<feature type="transmembrane region" description="Helical" evidence="1">
    <location>
        <begin position="205"/>
        <end position="225"/>
    </location>
</feature>
<dbReference type="EMBL" id="LN650648">
    <property type="protein sequence ID" value="CEI72636.1"/>
    <property type="molecule type" value="Genomic_DNA"/>
</dbReference>
<evidence type="ECO:0000313" key="3">
    <source>
        <dbReference type="Proteomes" id="UP000245695"/>
    </source>
</evidence>
<dbReference type="AlphaFoldDB" id="A0A2P2BQN2"/>
<dbReference type="InterPro" id="IPR018710">
    <property type="entry name" value="DUF2232"/>
</dbReference>
<organism evidence="2 3">
    <name type="scientific">Romboutsia hominis</name>
    <dbReference type="NCBI Taxonomy" id="1507512"/>
    <lineage>
        <taxon>Bacteria</taxon>
        <taxon>Bacillati</taxon>
        <taxon>Bacillota</taxon>
        <taxon>Clostridia</taxon>
        <taxon>Peptostreptococcales</taxon>
        <taxon>Peptostreptococcaceae</taxon>
        <taxon>Romboutsia</taxon>
    </lineage>
</organism>
<protein>
    <submittedName>
        <fullName evidence="2">Predicted membrane protein (DUF2232)</fullName>
    </submittedName>
</protein>
<feature type="transmembrane region" description="Helical" evidence="1">
    <location>
        <begin position="269"/>
        <end position="298"/>
    </location>
</feature>
<sequence>MNETKKLTESAILSALFVISTLLFVGIGFGYALYIDFIVPVFFSIVVLRCDFKYSALSGITSLLIVWLILGNIGIAIWCSQSVILGILCGYFISKDTSIMDDMVYTSFIGVVLMVFVDVYASKLIGYSFMKEFQGYINILKSGEYVQVIYYILIAAFPFGTVFSIYILSLFMCKKLNMLKGNINKKFEIIANFRRLSRFVCCSKNVFYVLSVYIFIVEVFKAFNINIDNTYLKTIIISIEYLSFYFVIKDGYTAIQNYLLSKNKKVAHIRILSILMLIALVLIFKITTFIIIIINIILDIKVNIRNQQIGILNNILSRG</sequence>
<feature type="transmembrane region" description="Helical" evidence="1">
    <location>
        <begin position="12"/>
        <end position="34"/>
    </location>
</feature>
<dbReference type="Pfam" id="PF09991">
    <property type="entry name" value="DUF2232"/>
    <property type="match status" value="1"/>
</dbReference>
<name>A0A2P2BQN2_9FIRM</name>
<keyword evidence="1" id="KW-1133">Transmembrane helix</keyword>
<evidence type="ECO:0000256" key="1">
    <source>
        <dbReference type="SAM" id="Phobius"/>
    </source>
</evidence>
<proteinExistence type="predicted"/>